<dbReference type="SUPFAM" id="SSF81606">
    <property type="entry name" value="PP2C-like"/>
    <property type="match status" value="1"/>
</dbReference>
<feature type="non-terminal residue" evidence="3">
    <location>
        <position position="367"/>
    </location>
</feature>
<reference evidence="3" key="1">
    <citation type="journal article" date="2013" name="Environ. Microbiol.">
        <title>Microbiota from the distal guts of lean and obese adolescents exhibit partial functional redundancy besides clear differences in community structure.</title>
        <authorList>
            <person name="Ferrer M."/>
            <person name="Ruiz A."/>
            <person name="Lanza F."/>
            <person name="Haange S.B."/>
            <person name="Oberbach A."/>
            <person name="Till H."/>
            <person name="Bargiela R."/>
            <person name="Campoy C."/>
            <person name="Segura M.T."/>
            <person name="Richter M."/>
            <person name="von Bergen M."/>
            <person name="Seifert J."/>
            <person name="Suarez A."/>
        </authorList>
    </citation>
    <scope>NUCLEOTIDE SEQUENCE</scope>
</reference>
<evidence type="ECO:0000256" key="1">
    <source>
        <dbReference type="ARBA" id="ARBA00022801"/>
    </source>
</evidence>
<protein>
    <submittedName>
        <fullName evidence="3">Protein serine/threonine phosphatase</fullName>
    </submittedName>
</protein>
<evidence type="ECO:0000313" key="3">
    <source>
        <dbReference type="EMBL" id="EKC59341.1"/>
    </source>
</evidence>
<dbReference type="InterPro" id="IPR001932">
    <property type="entry name" value="PPM-type_phosphatase-like_dom"/>
</dbReference>
<dbReference type="AlphaFoldDB" id="K1TJC6"/>
<name>K1TJC6_9ZZZZ</name>
<dbReference type="InterPro" id="IPR036457">
    <property type="entry name" value="PPM-type-like_dom_sf"/>
</dbReference>
<dbReference type="Pfam" id="PF07228">
    <property type="entry name" value="SpoIIE"/>
    <property type="match status" value="1"/>
</dbReference>
<keyword evidence="1" id="KW-0378">Hydrolase</keyword>
<dbReference type="EMBL" id="AJWY01009100">
    <property type="protein sequence ID" value="EKC59341.1"/>
    <property type="molecule type" value="Genomic_DNA"/>
</dbReference>
<feature type="domain" description="PPM-type phosphatase" evidence="2">
    <location>
        <begin position="32"/>
        <end position="220"/>
    </location>
</feature>
<dbReference type="InterPro" id="IPR052016">
    <property type="entry name" value="Bact_Sigma-Reg"/>
</dbReference>
<gene>
    <name evidence="3" type="ORF">LEA_13413</name>
</gene>
<organism evidence="3">
    <name type="scientific">human gut metagenome</name>
    <dbReference type="NCBI Taxonomy" id="408170"/>
    <lineage>
        <taxon>unclassified sequences</taxon>
        <taxon>metagenomes</taxon>
        <taxon>organismal metagenomes</taxon>
    </lineage>
</organism>
<sequence>MNNLCTDIGHMSLTKYGEELCGDMVEVIEQGDDDYVVVLADGLGSGVKANILSTLTSKIISTMIANNMPLEMCVDTIAKTLPICSVRQVAYSTFTIVRVIDNKEAEIAQYDNPHVILLRDGKNLVYPESAVEIDGKMIYKSKISLKLNDTLIFTSDGAVYAGIGENMNFGWQRDQIIEFMEEYYRPDFTAKTLSSLLLDQCDKLYGGRPGDDTTVCVVKIRERKSVNLLMGPPRDPADVNKMMSLFFGKTGKHIVCGGTTSTLAADFLGKEVKTDLKYLDPEIPPIAEIDGVDLTTEGVITMSRVLEYAKSYLNDDDIYADWSVRADGASQIARILFQEATDINFFVGTAINPAHQNPNLPINFNIK</sequence>
<accession>K1TJC6</accession>
<dbReference type="GO" id="GO:0016791">
    <property type="term" value="F:phosphatase activity"/>
    <property type="evidence" value="ECO:0007669"/>
    <property type="project" value="TreeGrafter"/>
</dbReference>
<evidence type="ECO:0000259" key="2">
    <source>
        <dbReference type="Pfam" id="PF07228"/>
    </source>
</evidence>
<dbReference type="PANTHER" id="PTHR43156">
    <property type="entry name" value="STAGE II SPORULATION PROTEIN E-RELATED"/>
    <property type="match status" value="1"/>
</dbReference>
<dbReference type="Gene3D" id="3.60.40.10">
    <property type="entry name" value="PPM-type phosphatase domain"/>
    <property type="match status" value="1"/>
</dbReference>
<comment type="caution">
    <text evidence="3">The sequence shown here is derived from an EMBL/GenBank/DDBJ whole genome shotgun (WGS) entry which is preliminary data.</text>
</comment>
<proteinExistence type="predicted"/>
<dbReference type="PANTHER" id="PTHR43156:SF2">
    <property type="entry name" value="STAGE II SPORULATION PROTEIN E"/>
    <property type="match status" value="1"/>
</dbReference>